<evidence type="ECO:0000313" key="6">
    <source>
        <dbReference type="EMBL" id="VAW31273.1"/>
    </source>
</evidence>
<dbReference type="SUPFAM" id="SSF56235">
    <property type="entry name" value="N-terminal nucleophile aminohydrolases (Ntn hydrolases)"/>
    <property type="match status" value="1"/>
</dbReference>
<dbReference type="EC" id="6.3.5.4" evidence="6"/>
<dbReference type="GO" id="GO:0005829">
    <property type="term" value="C:cytosol"/>
    <property type="evidence" value="ECO:0007669"/>
    <property type="project" value="TreeGrafter"/>
</dbReference>
<evidence type="ECO:0000256" key="1">
    <source>
        <dbReference type="ARBA" id="ARBA00005752"/>
    </source>
</evidence>
<dbReference type="PANTHER" id="PTHR43284:SF1">
    <property type="entry name" value="ASPARAGINE SYNTHETASE"/>
    <property type="match status" value="1"/>
</dbReference>
<dbReference type="InterPro" id="IPR017932">
    <property type="entry name" value="GATase_2_dom"/>
</dbReference>
<evidence type="ECO:0000259" key="5">
    <source>
        <dbReference type="PROSITE" id="PS51278"/>
    </source>
</evidence>
<dbReference type="PIRSF" id="PIRSF001589">
    <property type="entry name" value="Asn_synthetase_glu-h"/>
    <property type="match status" value="1"/>
</dbReference>
<dbReference type="InterPro" id="IPR006426">
    <property type="entry name" value="Asn_synth_AEB"/>
</dbReference>
<gene>
    <name evidence="6" type="ORF">MNBD_CHLOROFLEXI01-810</name>
</gene>
<dbReference type="PROSITE" id="PS51278">
    <property type="entry name" value="GATASE_TYPE_2"/>
    <property type="match status" value="1"/>
</dbReference>
<dbReference type="Pfam" id="PF00733">
    <property type="entry name" value="Asn_synthase"/>
    <property type="match status" value="1"/>
</dbReference>
<sequence length="633" mass="71240">METLRTELSNYSIMCGITGIFSKNIDRKRLERANGRLQHRGPDDVGYFLAEGIGLAARRLSIVDLAGGHQPLSNEDGTIWIAYNGEVMNAPELRRQLQAVGHQFRTQSDTEVIVHAYEEWGTDAFVRLRGMFAFALWDGRCQKLILVRDRFGIKPLYIAQSGNEVAFASEIRPLFDLLPSLPRQTNHSALAALFQHGFIPTPNTMFAGVRKLPAAHMLIVEEGRQEIRPYWQLRFAEDGRYLNISEEEATEEFMRLLRDAVAAWRMGDVPVGSLLSGGLDSSALAALLTEIGGQPIHTFNIAFDAASHDESAHAQRVAKRIGSQHHTLHFSTEAFDLLPQIIRQLEEPQCSATSIPIYLLYQACHDAGFKVILTGEGADELLGGYHWFDGDRRIRPFLRIPQIIRQQIARLPLPSSAAGQRVLAQGTADPAARFALWHQVASPKVLGDLFNRRERGGRGEKEKNSALSVPSAVKNVHPLNQFLALESQTRMVDFINFEVDRMSMANSVEARPPFLDDRLWDFCAQLPPHFKLNGRMNKLLLRRGMVELLGTAVSQRPKQGLAAPHAAWWRKDKLPAWAEECLQEDSLREVRLFDPAVVARLRGESRNGRIDHSRLLMGILTTQLWHQEMEIEG</sequence>
<dbReference type="InterPro" id="IPR001962">
    <property type="entry name" value="Asn_synthase"/>
</dbReference>
<dbReference type="InterPro" id="IPR014729">
    <property type="entry name" value="Rossmann-like_a/b/a_fold"/>
</dbReference>
<dbReference type="CDD" id="cd01991">
    <property type="entry name" value="Asn_synthase_B_C"/>
    <property type="match status" value="1"/>
</dbReference>
<keyword evidence="6" id="KW-0436">Ligase</keyword>
<dbReference type="InterPro" id="IPR033738">
    <property type="entry name" value="AsnB_N"/>
</dbReference>
<accession>A0A3B0USK0</accession>
<dbReference type="InterPro" id="IPR051786">
    <property type="entry name" value="ASN_synthetase/amidase"/>
</dbReference>
<evidence type="ECO:0000256" key="2">
    <source>
        <dbReference type="ARBA" id="ARBA00022741"/>
    </source>
</evidence>
<keyword evidence="4" id="KW-0315">Glutamine amidotransferase</keyword>
<dbReference type="CDD" id="cd00712">
    <property type="entry name" value="AsnB"/>
    <property type="match status" value="1"/>
</dbReference>
<dbReference type="GO" id="GO:0005524">
    <property type="term" value="F:ATP binding"/>
    <property type="evidence" value="ECO:0007669"/>
    <property type="project" value="UniProtKB-KW"/>
</dbReference>
<keyword evidence="2" id="KW-0547">Nucleotide-binding</keyword>
<proteinExistence type="inferred from homology"/>
<keyword evidence="3" id="KW-0067">ATP-binding</keyword>
<evidence type="ECO:0000256" key="4">
    <source>
        <dbReference type="ARBA" id="ARBA00022962"/>
    </source>
</evidence>
<dbReference type="Pfam" id="PF13537">
    <property type="entry name" value="GATase_7"/>
    <property type="match status" value="1"/>
</dbReference>
<dbReference type="InterPro" id="IPR029055">
    <property type="entry name" value="Ntn_hydrolases_N"/>
</dbReference>
<dbReference type="EMBL" id="UOEU01000190">
    <property type="protein sequence ID" value="VAW31273.1"/>
    <property type="molecule type" value="Genomic_DNA"/>
</dbReference>
<dbReference type="AlphaFoldDB" id="A0A3B0USK0"/>
<name>A0A3B0USK0_9ZZZZ</name>
<dbReference type="GO" id="GO:0006529">
    <property type="term" value="P:asparagine biosynthetic process"/>
    <property type="evidence" value="ECO:0007669"/>
    <property type="project" value="InterPro"/>
</dbReference>
<organism evidence="6">
    <name type="scientific">hydrothermal vent metagenome</name>
    <dbReference type="NCBI Taxonomy" id="652676"/>
    <lineage>
        <taxon>unclassified sequences</taxon>
        <taxon>metagenomes</taxon>
        <taxon>ecological metagenomes</taxon>
    </lineage>
</organism>
<dbReference type="SUPFAM" id="SSF52402">
    <property type="entry name" value="Adenine nucleotide alpha hydrolases-like"/>
    <property type="match status" value="1"/>
</dbReference>
<dbReference type="Gene3D" id="3.40.50.620">
    <property type="entry name" value="HUPs"/>
    <property type="match status" value="1"/>
</dbReference>
<feature type="domain" description="Glutamine amidotransferase type-2" evidence="5">
    <location>
        <begin position="15"/>
        <end position="223"/>
    </location>
</feature>
<dbReference type="Gene3D" id="3.60.20.10">
    <property type="entry name" value="Glutamine Phosphoribosylpyrophosphate, subunit 1, domain 1"/>
    <property type="match status" value="1"/>
</dbReference>
<protein>
    <submittedName>
        <fullName evidence="6">Asparagine synthetase [glutamine-hydrolyzing]</fullName>
        <ecNumber evidence="6">6.3.5.4</ecNumber>
    </submittedName>
</protein>
<reference evidence="6" key="1">
    <citation type="submission" date="2018-06" db="EMBL/GenBank/DDBJ databases">
        <authorList>
            <person name="Zhirakovskaya E."/>
        </authorList>
    </citation>
    <scope>NUCLEOTIDE SEQUENCE</scope>
</reference>
<comment type="similarity">
    <text evidence="1">Belongs to the asparagine synthetase family.</text>
</comment>
<evidence type="ECO:0000256" key="3">
    <source>
        <dbReference type="ARBA" id="ARBA00022840"/>
    </source>
</evidence>
<dbReference type="PANTHER" id="PTHR43284">
    <property type="entry name" value="ASPARAGINE SYNTHETASE (GLUTAMINE-HYDROLYZING)"/>
    <property type="match status" value="1"/>
</dbReference>
<dbReference type="NCBIfam" id="TIGR01536">
    <property type="entry name" value="asn_synth_AEB"/>
    <property type="match status" value="1"/>
</dbReference>
<dbReference type="GO" id="GO:0004066">
    <property type="term" value="F:asparagine synthase (glutamine-hydrolyzing) activity"/>
    <property type="evidence" value="ECO:0007669"/>
    <property type="project" value="UniProtKB-EC"/>
</dbReference>